<dbReference type="Proteomes" id="UP000006502">
    <property type="component" value="Chromosome"/>
</dbReference>
<dbReference type="EMBL" id="CP003731">
    <property type="protein sequence ID" value="AFO51993.1"/>
    <property type="molecule type" value="Genomic_DNA"/>
</dbReference>
<gene>
    <name evidence="2" type="ordered locus">MHLP_02065</name>
</gene>
<evidence type="ECO:0000313" key="3">
    <source>
        <dbReference type="Proteomes" id="UP000006502"/>
    </source>
</evidence>
<dbReference type="HOGENOM" id="CLU_1183983_0_0_14"/>
<name>I7BJG9_MYCHA</name>
<dbReference type="PATRIC" id="fig|1212765.3.peg.463"/>
<dbReference type="AlphaFoldDB" id="I7BJG9"/>
<accession>I7BJG9</accession>
<dbReference type="KEGG" id="mhl:MHLP_02065"/>
<organism evidence="2 3">
    <name type="scientific">Mycoplasma haematolamae (strain Purdue)</name>
    <dbReference type="NCBI Taxonomy" id="1212765"/>
    <lineage>
        <taxon>Bacteria</taxon>
        <taxon>Bacillati</taxon>
        <taxon>Mycoplasmatota</taxon>
        <taxon>Mollicutes</taxon>
        <taxon>Mycoplasmataceae</taxon>
        <taxon>Mycoplasma</taxon>
    </lineage>
</organism>
<evidence type="ECO:0000313" key="2">
    <source>
        <dbReference type="EMBL" id="AFO51993.1"/>
    </source>
</evidence>
<reference evidence="2 3" key="1">
    <citation type="journal article" date="2012" name="J. Bacteriol.">
        <title>Genome Sequence of "Candidatus Mycoplasma haemolamae" Strain Purdue, a Red Blood Cell Pathogen of Alpacas (Vicugna pacos) and Llamas (Lama glama).</title>
        <authorList>
            <person name="Guimaraes A.M."/>
            <person name="Toth B."/>
            <person name="Santos A.P."/>
            <person name="do Nascimento N.C."/>
            <person name="Kritchevsky J.E."/>
            <person name="Messick J.B."/>
        </authorList>
    </citation>
    <scope>NUCLEOTIDE SEQUENCE [LARGE SCALE GENOMIC DNA]</scope>
    <source>
        <strain evidence="2 3">Purdue</strain>
    </source>
</reference>
<keyword evidence="3" id="KW-1185">Reference proteome</keyword>
<reference evidence="3" key="2">
    <citation type="submission" date="2012-07" db="EMBL/GenBank/DDBJ databases">
        <title>Complete genome sequence of 'Candidatus Mycoplasma haemolamae'.</title>
        <authorList>
            <person name="Guimaraes A.M.S."/>
            <person name="Toth B."/>
            <person name="Santos A.P."/>
            <person name="Nascimento N.C."/>
            <person name="Sojka J.E."/>
            <person name="Messick J.B."/>
        </authorList>
    </citation>
    <scope>NUCLEOTIDE SEQUENCE [LARGE SCALE GENOMIC DNA]</scope>
    <source>
        <strain evidence="3">Purdue</strain>
    </source>
</reference>
<feature type="compositionally biased region" description="Basic and acidic residues" evidence="1">
    <location>
        <begin position="91"/>
        <end position="105"/>
    </location>
</feature>
<feature type="region of interest" description="Disordered" evidence="1">
    <location>
        <begin position="78"/>
        <end position="108"/>
    </location>
</feature>
<protein>
    <submittedName>
        <fullName evidence="2">Uncharacterized protein</fullName>
    </submittedName>
</protein>
<sequence>MNFPVRAALVALTGAGAVSGGGIVAYQQVTGGWPSLTFIKGKKTGIKSFPVGDFVDPASPLTEQKIFRSLLHSMSDDEEEIPVSKDGYPLNKDKKSGETPDKLDIPPEGDMDDILEGELENTELPPVQGEIKGRLILTSGVDNFWGHSYGLKAVDKLEPKRDGEVSIPYWSRKEPHELKSFLDNINNNAAVSNGSFKGLLEELLNRKNSFKAKFGAQTFESLKALLETSIRKAE</sequence>
<proteinExistence type="predicted"/>
<evidence type="ECO:0000256" key="1">
    <source>
        <dbReference type="SAM" id="MobiDB-lite"/>
    </source>
</evidence>